<keyword evidence="5 8" id="KW-0812">Transmembrane</keyword>
<reference evidence="10" key="1">
    <citation type="journal article" date="2021" name="PeerJ">
        <title>Extensive microbial diversity within the chicken gut microbiome revealed by metagenomics and culture.</title>
        <authorList>
            <person name="Gilroy R."/>
            <person name="Ravi A."/>
            <person name="Getino M."/>
            <person name="Pursley I."/>
            <person name="Horton D.L."/>
            <person name="Alikhan N.F."/>
            <person name="Baker D."/>
            <person name="Gharbi K."/>
            <person name="Hall N."/>
            <person name="Watson M."/>
            <person name="Adriaenssens E.M."/>
            <person name="Foster-Nyarko E."/>
            <person name="Jarju S."/>
            <person name="Secka A."/>
            <person name="Antonio M."/>
            <person name="Oren A."/>
            <person name="Chaudhuri R.R."/>
            <person name="La Ragione R."/>
            <person name="Hildebrand F."/>
            <person name="Pallen M.J."/>
        </authorList>
    </citation>
    <scope>NUCLEOTIDE SEQUENCE</scope>
    <source>
        <strain evidence="10">ChiBcec1-1093</strain>
    </source>
</reference>
<dbReference type="EMBL" id="DXBC01000080">
    <property type="protein sequence ID" value="HIZ79205.1"/>
    <property type="molecule type" value="Genomic_DNA"/>
</dbReference>
<dbReference type="Pfam" id="PF00528">
    <property type="entry name" value="BPD_transp_1"/>
    <property type="match status" value="2"/>
</dbReference>
<evidence type="ECO:0000256" key="1">
    <source>
        <dbReference type="ARBA" id="ARBA00004429"/>
    </source>
</evidence>
<gene>
    <name evidence="10" type="ORF">IAA17_05400</name>
</gene>
<feature type="domain" description="ABC transmembrane type-1" evidence="9">
    <location>
        <begin position="62"/>
        <end position="266"/>
    </location>
</feature>
<feature type="transmembrane region" description="Helical" evidence="8">
    <location>
        <begin position="68"/>
        <end position="88"/>
    </location>
</feature>
<feature type="transmembrane region" description="Helical" evidence="8">
    <location>
        <begin position="140"/>
        <end position="162"/>
    </location>
</feature>
<evidence type="ECO:0000256" key="7">
    <source>
        <dbReference type="ARBA" id="ARBA00023136"/>
    </source>
</evidence>
<feature type="transmembrane region" description="Helical" evidence="8">
    <location>
        <begin position="187"/>
        <end position="209"/>
    </location>
</feature>
<evidence type="ECO:0000256" key="8">
    <source>
        <dbReference type="RuleBase" id="RU363032"/>
    </source>
</evidence>
<comment type="caution">
    <text evidence="10">The sequence shown here is derived from an EMBL/GenBank/DDBJ whole genome shotgun (WGS) entry which is preliminary data.</text>
</comment>
<feature type="transmembrane region" description="Helical" evidence="8">
    <location>
        <begin position="297"/>
        <end position="320"/>
    </location>
</feature>
<feature type="transmembrane region" description="Helical" evidence="8">
    <location>
        <begin position="356"/>
        <end position="378"/>
    </location>
</feature>
<keyword evidence="7 8" id="KW-0472">Membrane</keyword>
<evidence type="ECO:0000259" key="9">
    <source>
        <dbReference type="PROSITE" id="PS50928"/>
    </source>
</evidence>
<feature type="transmembrane region" description="Helical" evidence="8">
    <location>
        <begin position="526"/>
        <end position="551"/>
    </location>
</feature>
<keyword evidence="2 8" id="KW-0813">Transport</keyword>
<feature type="transmembrane region" description="Helical" evidence="8">
    <location>
        <begin position="100"/>
        <end position="120"/>
    </location>
</feature>
<dbReference type="GO" id="GO:0005886">
    <property type="term" value="C:plasma membrane"/>
    <property type="evidence" value="ECO:0007669"/>
    <property type="project" value="UniProtKB-SubCell"/>
</dbReference>
<evidence type="ECO:0000256" key="4">
    <source>
        <dbReference type="ARBA" id="ARBA00022519"/>
    </source>
</evidence>
<dbReference type="CDD" id="cd06261">
    <property type="entry name" value="TM_PBP2"/>
    <property type="match status" value="2"/>
</dbReference>
<feature type="transmembrane region" description="Helical" evidence="8">
    <location>
        <begin position="12"/>
        <end position="32"/>
    </location>
</feature>
<evidence type="ECO:0000256" key="5">
    <source>
        <dbReference type="ARBA" id="ARBA00022692"/>
    </source>
</evidence>
<name>A0A9D2K4U9_9FIRM</name>
<comment type="subcellular location">
    <subcellularLocation>
        <location evidence="1">Cell inner membrane</location>
        <topology evidence="1">Multi-pass membrane protein</topology>
    </subcellularLocation>
    <subcellularLocation>
        <location evidence="8">Cell membrane</location>
        <topology evidence="8">Multi-pass membrane protein</topology>
    </subcellularLocation>
</comment>
<dbReference type="Proteomes" id="UP000824101">
    <property type="component" value="Unassembled WGS sequence"/>
</dbReference>
<feature type="transmembrane region" description="Helical" evidence="8">
    <location>
        <begin position="475"/>
        <end position="506"/>
    </location>
</feature>
<dbReference type="PANTHER" id="PTHR43357:SF4">
    <property type="entry name" value="INNER MEMBRANE ABC TRANSPORTER PERMEASE PROTEIN YDCV"/>
    <property type="match status" value="1"/>
</dbReference>
<feature type="transmembrane region" description="Helical" evidence="8">
    <location>
        <begin position="390"/>
        <end position="409"/>
    </location>
</feature>
<sequence length="563" mass="61115">MKLRENAAGSLILAILVILVLLPLLTVLIQVVCPGLSLNELDLGNLSLVLDVFVRPLWKRAFLNSASLSLYTTAAGLILAGFLAHIRVKYQFPLAKLLDVVSWILMIMPSFILAQGWVFFASGNGIAKSWLHIEGMNNFLFSFPGLVTVMVLCKYPMAYVAIKSALEWYPARLVHAARLNGASPFKAWTSVQLPLCMPAYFSAAMLIFMDTVGDYGMSSTITAVYSFPTLPYTIYSAICTSPVRFDMAGVLSLYLVVMIVIAMILQFYMMGRKRFDFLDSGTEQVVARKVSKPVSGLLSAAAGIFSLIALGIPIGSSFIMSFSNSFSIERFTFTLDNYKSVLQPDGALLAGVRNSLSLAAVAAVVGLVLGFAVAYTLTYSQFKLKRLIDMMTLIAMAVPGVVLGIGYIFVWNQKWLQPLGLNLYGKPEILILASVASAVPLINRVLVGGMSKVPQELMVASQVQGARLGRRLKTILLPLLHSSMVSAVLAAFGGSVFNLAITTILYPPNFSTLPVYISDSYNDLNFGYAAAATIVGGAFIIGIMLLLEFILNFGKRNKNADNT</sequence>
<dbReference type="PANTHER" id="PTHR43357">
    <property type="entry name" value="INNER MEMBRANE ABC TRANSPORTER PERMEASE PROTEIN YDCV"/>
    <property type="match status" value="1"/>
</dbReference>
<reference evidence="10" key="2">
    <citation type="submission" date="2021-04" db="EMBL/GenBank/DDBJ databases">
        <authorList>
            <person name="Gilroy R."/>
        </authorList>
    </citation>
    <scope>NUCLEOTIDE SEQUENCE</scope>
    <source>
        <strain evidence="10">ChiBcec1-1093</strain>
    </source>
</reference>
<keyword evidence="6 8" id="KW-1133">Transmembrane helix</keyword>
<evidence type="ECO:0000256" key="6">
    <source>
        <dbReference type="ARBA" id="ARBA00022989"/>
    </source>
</evidence>
<accession>A0A9D2K4U9</accession>
<dbReference type="AlphaFoldDB" id="A0A9D2K4U9"/>
<dbReference type="SUPFAM" id="SSF161098">
    <property type="entry name" value="MetI-like"/>
    <property type="match status" value="2"/>
</dbReference>
<evidence type="ECO:0000313" key="10">
    <source>
        <dbReference type="EMBL" id="HIZ79205.1"/>
    </source>
</evidence>
<proteinExistence type="inferred from homology"/>
<dbReference type="InterPro" id="IPR035906">
    <property type="entry name" value="MetI-like_sf"/>
</dbReference>
<evidence type="ECO:0000313" key="11">
    <source>
        <dbReference type="Proteomes" id="UP000824101"/>
    </source>
</evidence>
<protein>
    <submittedName>
        <fullName evidence="10">ABC transporter permease subunit</fullName>
    </submittedName>
</protein>
<feature type="domain" description="ABC transmembrane type-1" evidence="9">
    <location>
        <begin position="352"/>
        <end position="547"/>
    </location>
</feature>
<comment type="similarity">
    <text evidence="8">Belongs to the binding-protein-dependent transport system permease family.</text>
</comment>
<feature type="transmembrane region" description="Helical" evidence="8">
    <location>
        <begin position="251"/>
        <end position="270"/>
    </location>
</feature>
<evidence type="ECO:0000256" key="2">
    <source>
        <dbReference type="ARBA" id="ARBA00022448"/>
    </source>
</evidence>
<dbReference type="InterPro" id="IPR000515">
    <property type="entry name" value="MetI-like"/>
</dbReference>
<dbReference type="PROSITE" id="PS50928">
    <property type="entry name" value="ABC_TM1"/>
    <property type="match status" value="2"/>
</dbReference>
<keyword evidence="3" id="KW-1003">Cell membrane</keyword>
<dbReference type="Gene3D" id="1.10.3720.10">
    <property type="entry name" value="MetI-like"/>
    <property type="match status" value="2"/>
</dbReference>
<evidence type="ECO:0000256" key="3">
    <source>
        <dbReference type="ARBA" id="ARBA00022475"/>
    </source>
</evidence>
<dbReference type="GO" id="GO:0055085">
    <property type="term" value="P:transmembrane transport"/>
    <property type="evidence" value="ECO:0007669"/>
    <property type="project" value="InterPro"/>
</dbReference>
<organism evidence="10 11">
    <name type="scientific">Candidatus Lachnoclostridium stercorigallinarum</name>
    <dbReference type="NCBI Taxonomy" id="2838634"/>
    <lineage>
        <taxon>Bacteria</taxon>
        <taxon>Bacillati</taxon>
        <taxon>Bacillota</taxon>
        <taxon>Clostridia</taxon>
        <taxon>Lachnospirales</taxon>
        <taxon>Lachnospiraceae</taxon>
    </lineage>
</organism>
<keyword evidence="4" id="KW-0997">Cell inner membrane</keyword>